<organism evidence="2 3">
    <name type="scientific">Cajanus cajan</name>
    <name type="common">Pigeon pea</name>
    <name type="synonym">Cajanus indicus</name>
    <dbReference type="NCBI Taxonomy" id="3821"/>
    <lineage>
        <taxon>Eukaryota</taxon>
        <taxon>Viridiplantae</taxon>
        <taxon>Streptophyta</taxon>
        <taxon>Embryophyta</taxon>
        <taxon>Tracheophyta</taxon>
        <taxon>Spermatophyta</taxon>
        <taxon>Magnoliopsida</taxon>
        <taxon>eudicotyledons</taxon>
        <taxon>Gunneridae</taxon>
        <taxon>Pentapetalae</taxon>
        <taxon>rosids</taxon>
        <taxon>fabids</taxon>
        <taxon>Fabales</taxon>
        <taxon>Fabaceae</taxon>
        <taxon>Papilionoideae</taxon>
        <taxon>50 kb inversion clade</taxon>
        <taxon>NPAAA clade</taxon>
        <taxon>indigoferoid/millettioid clade</taxon>
        <taxon>Phaseoleae</taxon>
        <taxon>Cajanus</taxon>
    </lineage>
</organism>
<gene>
    <name evidence="2" type="ORF">KK1_008979</name>
</gene>
<sequence>MVHDEDNVEFDALLIDNNQQLYEGCSKYSKLSFMLKLYHIKCMCRMSDKAMTMILELLKDAFEHAKFPNSFYEAKKIINKLGLSYIKIPAWPKDCMLYWGEENEGLEECKRCKMSKWKDKKKKSNGPTRTLSLGGKKYVFVIIDDYFRYTWAFFLSHKHESFRVFEIFCYILNKILIIPMLNPTPYELWRGRKSNISYFHPFKCECFILNTKDQLGKFHFKVDKGILFGYSETSKECRMFNSRTSIMEDLIHVKFNDNQKFDKKISDLEDDFTDLQNEDHQTMETNVHLEDQILADKAEGVKTHSTIRDLASYALVFEIKPKYIGEELIDNDWIDPLAKSRSFKLLVTNIIITKYNFSCSALKKVDTTLFKKDSRTNFIVIQIYVDGIIFGTTNEFMCENFSNLMQTGFKMSMMRELKYVKLP</sequence>
<dbReference type="PANTHER" id="PTHR10775">
    <property type="entry name" value="OS08G0208400 PROTEIN"/>
    <property type="match status" value="1"/>
</dbReference>
<protein>
    <recommendedName>
        <fullName evidence="1">Retroviral polymerase SH3-like domain-containing protein</fullName>
    </recommendedName>
</protein>
<name>A0A151TRV8_CAJCA</name>
<dbReference type="Proteomes" id="UP000075243">
    <property type="component" value="Chromosome 3"/>
</dbReference>
<dbReference type="EMBL" id="CM003605">
    <property type="protein sequence ID" value="KYP69775.1"/>
    <property type="molecule type" value="Genomic_DNA"/>
</dbReference>
<proteinExistence type="predicted"/>
<dbReference type="InterPro" id="IPR012337">
    <property type="entry name" value="RNaseH-like_sf"/>
</dbReference>
<evidence type="ECO:0000313" key="3">
    <source>
        <dbReference type="Proteomes" id="UP000075243"/>
    </source>
</evidence>
<dbReference type="Pfam" id="PF25597">
    <property type="entry name" value="SH3_retrovirus"/>
    <property type="match status" value="1"/>
</dbReference>
<dbReference type="Gramene" id="C.cajan_08723.t">
    <property type="protein sequence ID" value="C.cajan_08723.t"/>
    <property type="gene ID" value="C.cajan_08723"/>
</dbReference>
<reference evidence="2 3" key="1">
    <citation type="journal article" date="2012" name="Nat. Biotechnol.">
        <title>Draft genome sequence of pigeonpea (Cajanus cajan), an orphan legume crop of resource-poor farmers.</title>
        <authorList>
            <person name="Varshney R.K."/>
            <person name="Chen W."/>
            <person name="Li Y."/>
            <person name="Bharti A.K."/>
            <person name="Saxena R.K."/>
            <person name="Schlueter J.A."/>
            <person name="Donoghue M.T."/>
            <person name="Azam S."/>
            <person name="Fan G."/>
            <person name="Whaley A.M."/>
            <person name="Farmer A.D."/>
            <person name="Sheridan J."/>
            <person name="Iwata A."/>
            <person name="Tuteja R."/>
            <person name="Penmetsa R.V."/>
            <person name="Wu W."/>
            <person name="Upadhyaya H.D."/>
            <person name="Yang S.P."/>
            <person name="Shah T."/>
            <person name="Saxena K.B."/>
            <person name="Michael T."/>
            <person name="McCombie W.R."/>
            <person name="Yang B."/>
            <person name="Zhang G."/>
            <person name="Yang H."/>
            <person name="Wang J."/>
            <person name="Spillane C."/>
            <person name="Cook D.R."/>
            <person name="May G.D."/>
            <person name="Xu X."/>
            <person name="Jackson S.A."/>
        </authorList>
    </citation>
    <scope>NUCLEOTIDE SEQUENCE [LARGE SCALE GENOMIC DNA]</scope>
    <source>
        <strain evidence="3">cv. Asha</strain>
    </source>
</reference>
<dbReference type="InterPro" id="IPR057670">
    <property type="entry name" value="SH3_retrovirus"/>
</dbReference>
<evidence type="ECO:0000259" key="1">
    <source>
        <dbReference type="Pfam" id="PF25597"/>
    </source>
</evidence>
<evidence type="ECO:0000313" key="2">
    <source>
        <dbReference type="EMBL" id="KYP69775.1"/>
    </source>
</evidence>
<dbReference type="SUPFAM" id="SSF53098">
    <property type="entry name" value="Ribonuclease H-like"/>
    <property type="match status" value="1"/>
</dbReference>
<dbReference type="PANTHER" id="PTHR10775:SF158">
    <property type="entry name" value="TNP2-LIKE TRANSPOSON PROTEIN"/>
    <property type="match status" value="1"/>
</dbReference>
<accession>A0A151TRV8</accession>
<keyword evidence="3" id="KW-1185">Reference proteome</keyword>
<dbReference type="AlphaFoldDB" id="A0A151TRV8"/>
<feature type="domain" description="Retroviral polymerase SH3-like" evidence="1">
    <location>
        <begin position="204"/>
        <end position="266"/>
    </location>
</feature>